<gene>
    <name evidence="1" type="ORF">PYW08_011031</name>
</gene>
<dbReference type="EMBL" id="CM056804">
    <property type="protein sequence ID" value="KAJ8706405.1"/>
    <property type="molecule type" value="Genomic_DNA"/>
</dbReference>
<keyword evidence="2" id="KW-1185">Reference proteome</keyword>
<evidence type="ECO:0000313" key="1">
    <source>
        <dbReference type="EMBL" id="KAJ8706405.1"/>
    </source>
</evidence>
<name>A0ACC2Q249_9NEOP</name>
<reference evidence="1" key="1">
    <citation type="submission" date="2023-03" db="EMBL/GenBank/DDBJ databases">
        <title>Chromosome-level genomes of two armyworms, Mythimna separata and Mythimna loreyi, provide insights into the biosynthesis and reception of sex pheromones.</title>
        <authorList>
            <person name="Zhao H."/>
        </authorList>
    </citation>
    <scope>NUCLEOTIDE SEQUENCE</scope>
    <source>
        <strain evidence="1">BeijingLab</strain>
    </source>
</reference>
<accession>A0ACC2Q249</accession>
<evidence type="ECO:0000313" key="2">
    <source>
        <dbReference type="Proteomes" id="UP001231649"/>
    </source>
</evidence>
<protein>
    <submittedName>
        <fullName evidence="1">Uncharacterized protein</fullName>
    </submittedName>
</protein>
<organism evidence="1 2">
    <name type="scientific">Mythimna loreyi</name>
    <dbReference type="NCBI Taxonomy" id="667449"/>
    <lineage>
        <taxon>Eukaryota</taxon>
        <taxon>Metazoa</taxon>
        <taxon>Ecdysozoa</taxon>
        <taxon>Arthropoda</taxon>
        <taxon>Hexapoda</taxon>
        <taxon>Insecta</taxon>
        <taxon>Pterygota</taxon>
        <taxon>Neoptera</taxon>
        <taxon>Endopterygota</taxon>
        <taxon>Lepidoptera</taxon>
        <taxon>Glossata</taxon>
        <taxon>Ditrysia</taxon>
        <taxon>Noctuoidea</taxon>
        <taxon>Noctuidae</taxon>
        <taxon>Noctuinae</taxon>
        <taxon>Hadenini</taxon>
        <taxon>Mythimna</taxon>
    </lineage>
</organism>
<comment type="caution">
    <text evidence="1">The sequence shown here is derived from an EMBL/GenBank/DDBJ whole genome shotgun (WGS) entry which is preliminary data.</text>
</comment>
<dbReference type="Proteomes" id="UP001231649">
    <property type="component" value="Chromosome 28"/>
</dbReference>
<proteinExistence type="predicted"/>
<sequence>MGIVHAKVGSRCPDLHDESELVVDEQAICKHRQALNCVKARVDRVNVDGLKRTKDDIIRGTVNELFKAKDFEDVIVRAQKVRQALDNLGCFRNVCVYIDVSTGPDATPNGLEVTYQVREMSRLVGGVNASVGEDEGNVVLDFKLPNIWGRGERAQAAYSLGYRNTCSFNISGTKPILLHKFEPVVSASLYQQNQDYPWSGYRLLDRGLHVNVDLKTSPAVRHNIQWEALFRDLTVINKTSFAVRQSCGPQLKSSLRHTISMDSRDADIFPTEGLWLFISNELAGIGGSVANFKSEIQFQANHMLSEESGVVLQTSGAFGVLHDVYGTMVSEHFFLGGPTSLRGFQQRGVGPHVDGQAVGGKMYWSGALHLYSPLPFASAEQGVLQLVKTHLFFNAGCLAFPERSNFKLSTLSALVDARVACGAGLCVQIGRTARLEINYVVPLKTHARDIPVSGLQFGVGAHFL</sequence>